<dbReference type="CDD" id="cd11716">
    <property type="entry name" value="THUMP_ThiI"/>
    <property type="match status" value="1"/>
</dbReference>
<comment type="catalytic activity">
    <reaction evidence="9">
        <text>[ThiI sulfur-carrier protein]-S-sulfanyl-L-cysteine + a uridine in tRNA + 2 reduced [2Fe-2S]-[ferredoxin] + ATP + H(+) = [ThiI sulfur-carrier protein]-L-cysteine + a 4-thiouridine in tRNA + 2 oxidized [2Fe-2S]-[ferredoxin] + AMP + diphosphate</text>
        <dbReference type="Rhea" id="RHEA:24176"/>
        <dbReference type="Rhea" id="RHEA-COMP:10000"/>
        <dbReference type="Rhea" id="RHEA-COMP:10001"/>
        <dbReference type="Rhea" id="RHEA-COMP:13337"/>
        <dbReference type="Rhea" id="RHEA-COMP:13338"/>
        <dbReference type="Rhea" id="RHEA-COMP:13339"/>
        <dbReference type="Rhea" id="RHEA-COMP:13340"/>
        <dbReference type="ChEBI" id="CHEBI:15378"/>
        <dbReference type="ChEBI" id="CHEBI:29950"/>
        <dbReference type="ChEBI" id="CHEBI:30616"/>
        <dbReference type="ChEBI" id="CHEBI:33019"/>
        <dbReference type="ChEBI" id="CHEBI:33737"/>
        <dbReference type="ChEBI" id="CHEBI:33738"/>
        <dbReference type="ChEBI" id="CHEBI:61963"/>
        <dbReference type="ChEBI" id="CHEBI:65315"/>
        <dbReference type="ChEBI" id="CHEBI:136798"/>
        <dbReference type="ChEBI" id="CHEBI:456215"/>
        <dbReference type="EC" id="2.8.1.4"/>
    </reaction>
</comment>
<reference evidence="12" key="1">
    <citation type="journal article" date="2019" name="Int. J. Syst. Evol. Microbiol.">
        <title>Halobacteriovorax valvorus sp. nov., a novel prokaryotic predator isolated from coastal seawater of China.</title>
        <authorList>
            <person name="Chen M.-X."/>
        </authorList>
    </citation>
    <scope>NUCLEOTIDE SEQUENCE [LARGE SCALE GENOMIC DNA]</scope>
    <source>
        <strain evidence="12">BL9</strain>
    </source>
</reference>
<evidence type="ECO:0000256" key="2">
    <source>
        <dbReference type="ARBA" id="ARBA00022490"/>
    </source>
</evidence>
<dbReference type="Proteomes" id="UP000443582">
    <property type="component" value="Unassembled WGS sequence"/>
</dbReference>
<evidence type="ECO:0000313" key="12">
    <source>
        <dbReference type="Proteomes" id="UP000443582"/>
    </source>
</evidence>
<dbReference type="InterPro" id="IPR020536">
    <property type="entry name" value="ThiI_AANH"/>
</dbReference>
<dbReference type="SMART" id="SM00981">
    <property type="entry name" value="THUMP"/>
    <property type="match status" value="1"/>
</dbReference>
<dbReference type="NCBIfam" id="TIGR00342">
    <property type="entry name" value="tRNA uracil 4-sulfurtransferase ThiI"/>
    <property type="match status" value="1"/>
</dbReference>
<comment type="similarity">
    <text evidence="9">Belongs to the ThiI family.</text>
</comment>
<dbReference type="SUPFAM" id="SSF52402">
    <property type="entry name" value="Adenine nucleotide alpha hydrolases-like"/>
    <property type="match status" value="1"/>
</dbReference>
<evidence type="ECO:0000256" key="9">
    <source>
        <dbReference type="HAMAP-Rule" id="MF_00021"/>
    </source>
</evidence>
<evidence type="ECO:0000256" key="5">
    <source>
        <dbReference type="ARBA" id="ARBA00022741"/>
    </source>
</evidence>
<keyword evidence="5 9" id="KW-0547">Nucleotide-binding</keyword>
<comment type="subcellular location">
    <subcellularLocation>
        <location evidence="1 9">Cytoplasm</location>
    </subcellularLocation>
</comment>
<evidence type="ECO:0000256" key="4">
    <source>
        <dbReference type="ARBA" id="ARBA00022679"/>
    </source>
</evidence>
<dbReference type="InterPro" id="IPR014729">
    <property type="entry name" value="Rossmann-like_a/b/a_fold"/>
</dbReference>
<dbReference type="Pfam" id="PF02926">
    <property type="entry name" value="THUMP"/>
    <property type="match status" value="1"/>
</dbReference>
<dbReference type="CDD" id="cd01712">
    <property type="entry name" value="PPase_ThiI"/>
    <property type="match status" value="1"/>
</dbReference>
<keyword evidence="2 9" id="KW-0963">Cytoplasm</keyword>
<keyword evidence="7 9" id="KW-0694">RNA-binding</keyword>
<dbReference type="InterPro" id="IPR050102">
    <property type="entry name" value="tRNA_sulfurtransferase_ThiI"/>
</dbReference>
<evidence type="ECO:0000256" key="3">
    <source>
        <dbReference type="ARBA" id="ARBA00022555"/>
    </source>
</evidence>
<sequence>MYKSLILTVDELWLKGKNRKNYYRKLQSNLSPIFSKFHHTSWKLKNNQQRLVVESEEPFSDELIDRLRWVPGLSSVTPMRSCPLDLDYVCELAVKEIGALENVKTFKVHTKRALKQFPKNSDEINRYMATALLKNTDLKVDVRNPDIMVDIKIMNEEIYLSWEKIPCVGGLPVGTSGHGVTLLSGGIDSPVASYMMARRGMRQTFAFFWAYPYVGEEVKDKIIELGKSLSRFQNDGIKLYVLPFGDIQNYLAKHCKEDYRTLFFRKLMMDASAYLARRVKANALVMGDALAQVSSQTIHNMSVLDRSCPMLTLRPLVGMNKIDIISYAKEIGTFETSIIPHDDACSMFAPKHPVIKADIKYFMEFMEEHDMHQLIRDCVNNAEVYRYDIEGNFTQK</sequence>
<dbReference type="InterPro" id="IPR054173">
    <property type="entry name" value="ThiI_fer"/>
</dbReference>
<name>A0ABY0IHG6_9BACT</name>
<dbReference type="SUPFAM" id="SSF143437">
    <property type="entry name" value="THUMP domain-like"/>
    <property type="match status" value="1"/>
</dbReference>
<comment type="catalytic activity">
    <reaction evidence="9">
        <text>[ThiS sulfur-carrier protein]-C-terminal Gly-Gly-AMP + S-sulfanyl-L-cysteinyl-[cysteine desulfurase] + AH2 = [ThiS sulfur-carrier protein]-C-terminal-Gly-aminoethanethioate + L-cysteinyl-[cysteine desulfurase] + A + AMP + 2 H(+)</text>
        <dbReference type="Rhea" id="RHEA:43340"/>
        <dbReference type="Rhea" id="RHEA-COMP:12157"/>
        <dbReference type="Rhea" id="RHEA-COMP:12158"/>
        <dbReference type="Rhea" id="RHEA-COMP:12910"/>
        <dbReference type="Rhea" id="RHEA-COMP:19908"/>
        <dbReference type="ChEBI" id="CHEBI:13193"/>
        <dbReference type="ChEBI" id="CHEBI:15378"/>
        <dbReference type="ChEBI" id="CHEBI:17499"/>
        <dbReference type="ChEBI" id="CHEBI:29950"/>
        <dbReference type="ChEBI" id="CHEBI:61963"/>
        <dbReference type="ChEBI" id="CHEBI:90618"/>
        <dbReference type="ChEBI" id="CHEBI:232372"/>
        <dbReference type="ChEBI" id="CHEBI:456215"/>
    </reaction>
</comment>
<organism evidence="11 12">
    <name type="scientific">Halobacteriovorax vibrionivorans</name>
    <dbReference type="NCBI Taxonomy" id="2152716"/>
    <lineage>
        <taxon>Bacteria</taxon>
        <taxon>Pseudomonadati</taxon>
        <taxon>Bdellovibrionota</taxon>
        <taxon>Bacteriovoracia</taxon>
        <taxon>Bacteriovoracales</taxon>
        <taxon>Halobacteriovoraceae</taxon>
        <taxon>Halobacteriovorax</taxon>
    </lineage>
</organism>
<accession>A0ABY0IHG6</accession>
<dbReference type="Pfam" id="PF02568">
    <property type="entry name" value="ThiI"/>
    <property type="match status" value="1"/>
</dbReference>
<comment type="pathway">
    <text evidence="9">Cofactor biosynthesis; thiamine diphosphate biosynthesis.</text>
</comment>
<dbReference type="InterPro" id="IPR049962">
    <property type="entry name" value="THUMP_ThiI"/>
</dbReference>
<feature type="binding site" evidence="9">
    <location>
        <begin position="182"/>
        <end position="183"/>
    </location>
    <ligand>
        <name>ATP</name>
        <dbReference type="ChEBI" id="CHEBI:30616"/>
    </ligand>
</feature>
<dbReference type="EMBL" id="QDKL01000002">
    <property type="protein sequence ID" value="RZF21301.1"/>
    <property type="molecule type" value="Genomic_DNA"/>
</dbReference>
<evidence type="ECO:0000259" key="10">
    <source>
        <dbReference type="PROSITE" id="PS51165"/>
    </source>
</evidence>
<dbReference type="PANTHER" id="PTHR43209">
    <property type="entry name" value="TRNA SULFURTRANSFERASE"/>
    <property type="match status" value="1"/>
</dbReference>
<keyword evidence="3 9" id="KW-0820">tRNA-binding</keyword>
<keyword evidence="6 9" id="KW-0067">ATP-binding</keyword>
<feature type="binding site" evidence="9">
    <location>
        <position position="265"/>
    </location>
    <ligand>
        <name>ATP</name>
        <dbReference type="ChEBI" id="CHEBI:30616"/>
    </ligand>
</feature>
<dbReference type="PANTHER" id="PTHR43209:SF1">
    <property type="entry name" value="TRNA SULFURTRANSFERASE"/>
    <property type="match status" value="1"/>
</dbReference>
<evidence type="ECO:0000256" key="8">
    <source>
        <dbReference type="ARBA" id="ARBA00022977"/>
    </source>
</evidence>
<keyword evidence="4 9" id="KW-0808">Transferase</keyword>
<comment type="caution">
    <text evidence="11">The sequence shown here is derived from an EMBL/GenBank/DDBJ whole genome shotgun (WGS) entry which is preliminary data.</text>
</comment>
<feature type="binding site" evidence="9">
    <location>
        <position position="287"/>
    </location>
    <ligand>
        <name>ATP</name>
        <dbReference type="ChEBI" id="CHEBI:30616"/>
    </ligand>
</feature>
<gene>
    <name evidence="9 11" type="primary">thiI</name>
    <name evidence="11" type="ORF">DAY19_06345</name>
</gene>
<keyword evidence="12" id="KW-1185">Reference proteome</keyword>
<dbReference type="RefSeq" id="WP_114706369.1">
    <property type="nucleotide sequence ID" value="NZ_QDKL01000002.1"/>
</dbReference>
<comment type="caution">
    <text evidence="9">Lacks conserved residue(s) required for the propagation of feature annotation.</text>
</comment>
<dbReference type="Pfam" id="PF22025">
    <property type="entry name" value="ThiI_fer"/>
    <property type="match status" value="1"/>
</dbReference>
<proteinExistence type="inferred from homology"/>
<dbReference type="EC" id="2.8.1.4" evidence="9"/>
<evidence type="ECO:0000256" key="1">
    <source>
        <dbReference type="ARBA" id="ARBA00004496"/>
    </source>
</evidence>
<dbReference type="Gene3D" id="3.40.50.620">
    <property type="entry name" value="HUPs"/>
    <property type="match status" value="1"/>
</dbReference>
<feature type="binding site" evidence="9">
    <location>
        <position position="296"/>
    </location>
    <ligand>
        <name>ATP</name>
        <dbReference type="ChEBI" id="CHEBI:30616"/>
    </ligand>
</feature>
<dbReference type="HAMAP" id="MF_00021">
    <property type="entry name" value="ThiI"/>
    <property type="match status" value="1"/>
</dbReference>
<dbReference type="InterPro" id="IPR003720">
    <property type="entry name" value="tRNA_STrfase"/>
</dbReference>
<feature type="domain" description="THUMP" evidence="10">
    <location>
        <begin position="61"/>
        <end position="164"/>
    </location>
</feature>
<dbReference type="Gene3D" id="3.30.2130.30">
    <property type="match status" value="1"/>
</dbReference>
<dbReference type="InterPro" id="IPR004114">
    <property type="entry name" value="THUMP_dom"/>
</dbReference>
<evidence type="ECO:0000256" key="6">
    <source>
        <dbReference type="ARBA" id="ARBA00022840"/>
    </source>
</evidence>
<evidence type="ECO:0000256" key="7">
    <source>
        <dbReference type="ARBA" id="ARBA00022884"/>
    </source>
</evidence>
<dbReference type="InterPro" id="IPR049961">
    <property type="entry name" value="ThiI_N"/>
</dbReference>
<protein>
    <recommendedName>
        <fullName evidence="9">Probable tRNA sulfurtransferase</fullName>
        <ecNumber evidence="9">2.8.1.4</ecNumber>
    </recommendedName>
    <alternativeName>
        <fullName evidence="9">Sulfur carrier protein ThiS sulfurtransferase</fullName>
    </alternativeName>
    <alternativeName>
        <fullName evidence="9">Thiamine biosynthesis protein ThiI</fullName>
    </alternativeName>
    <alternativeName>
        <fullName evidence="9">tRNA 4-thiouridine synthase</fullName>
    </alternativeName>
</protein>
<dbReference type="PROSITE" id="PS51165">
    <property type="entry name" value="THUMP"/>
    <property type="match status" value="1"/>
</dbReference>
<comment type="function">
    <text evidence="9">Catalyzes the ATP-dependent transfer of a sulfur to tRNA to produce 4-thiouridine in position 8 of tRNAs, which functions as a near-UV photosensor. Also catalyzes the transfer of sulfur to the sulfur carrier protein ThiS, forming ThiS-thiocarboxylate. This is a step in the synthesis of thiazole, in the thiamine biosynthesis pathway. The sulfur is donated as persulfide by IscS.</text>
</comment>
<keyword evidence="8 9" id="KW-0784">Thiamine biosynthesis</keyword>
<evidence type="ECO:0000313" key="11">
    <source>
        <dbReference type="EMBL" id="RZF21301.1"/>
    </source>
</evidence>